<feature type="region of interest" description="Disordered" evidence="1">
    <location>
        <begin position="51"/>
        <end position="87"/>
    </location>
</feature>
<name>A0A061RQ56_9CHLO</name>
<proteinExistence type="predicted"/>
<feature type="non-terminal residue" evidence="3">
    <location>
        <position position="1"/>
    </location>
</feature>
<accession>A0A061RQ56</accession>
<dbReference type="EMBL" id="GBEZ01010686">
    <property type="protein sequence ID" value="JAC75022.1"/>
    <property type="molecule type" value="Transcribed_RNA"/>
</dbReference>
<dbReference type="AlphaFoldDB" id="A0A061RQ56"/>
<gene>
    <name evidence="3" type="ORF">TSPGSL018_24312</name>
</gene>
<feature type="chain" id="PRO_5001605925" evidence="2">
    <location>
        <begin position="17"/>
        <end position="101"/>
    </location>
</feature>
<evidence type="ECO:0000256" key="2">
    <source>
        <dbReference type="SAM" id="SignalP"/>
    </source>
</evidence>
<evidence type="ECO:0000313" key="3">
    <source>
        <dbReference type="EMBL" id="JAC75022.1"/>
    </source>
</evidence>
<feature type="signal peptide" evidence="2">
    <location>
        <begin position="1"/>
        <end position="16"/>
    </location>
</feature>
<feature type="compositionally biased region" description="Basic and acidic residues" evidence="1">
    <location>
        <begin position="65"/>
        <end position="75"/>
    </location>
</feature>
<feature type="non-terminal residue" evidence="3">
    <location>
        <position position="101"/>
    </location>
</feature>
<sequence>VCVCVCVCLLEGGAGARTVGREVTGSRTVCDVQRGVLSHFGALGAKDNKWAEDAQRRGQTGRDGTAGRKSWDGGRTEAGGKGGSGGRVWQWTWHRLRAGRS</sequence>
<reference evidence="3" key="1">
    <citation type="submission" date="2014-05" db="EMBL/GenBank/DDBJ databases">
        <title>The transcriptome of the halophilic microalga Tetraselmis sp. GSL018 isolated from the Great Salt Lake, Utah.</title>
        <authorList>
            <person name="Jinkerson R.E."/>
            <person name="D'Adamo S."/>
            <person name="Posewitz M.C."/>
        </authorList>
    </citation>
    <scope>NUCLEOTIDE SEQUENCE</scope>
    <source>
        <strain evidence="3">GSL018</strain>
    </source>
</reference>
<feature type="compositionally biased region" description="Gly residues" evidence="1">
    <location>
        <begin position="76"/>
        <end position="86"/>
    </location>
</feature>
<protein>
    <submittedName>
        <fullName evidence="3">Uncharacterized protein</fullName>
    </submittedName>
</protein>
<evidence type="ECO:0000256" key="1">
    <source>
        <dbReference type="SAM" id="MobiDB-lite"/>
    </source>
</evidence>
<organism evidence="3">
    <name type="scientific">Tetraselmis sp. GSL018</name>
    <dbReference type="NCBI Taxonomy" id="582737"/>
    <lineage>
        <taxon>Eukaryota</taxon>
        <taxon>Viridiplantae</taxon>
        <taxon>Chlorophyta</taxon>
        <taxon>core chlorophytes</taxon>
        <taxon>Chlorodendrophyceae</taxon>
        <taxon>Chlorodendrales</taxon>
        <taxon>Chlorodendraceae</taxon>
        <taxon>Tetraselmis</taxon>
    </lineage>
</organism>
<keyword evidence="2" id="KW-0732">Signal</keyword>